<evidence type="ECO:0000256" key="4">
    <source>
        <dbReference type="ARBA" id="ARBA00023172"/>
    </source>
</evidence>
<name>A0ABU6BRJ0_9PSED</name>
<dbReference type="SUPFAM" id="SSF56349">
    <property type="entry name" value="DNA breaking-rejoining enzymes"/>
    <property type="match status" value="1"/>
</dbReference>
<comment type="similarity">
    <text evidence="1">Belongs to the 'phage' integrase family.</text>
</comment>
<reference evidence="6 7" key="1">
    <citation type="journal article" date="2023" name="Int J Dairy Technol">
        <title>Genome based analysis of Pseudomonas paracarnis RQ057, a strain responsible for blue discoloration spoilage in processed cheese.</title>
        <authorList>
            <person name="Rodrigues Rd.S."/>
            <person name="Machado S.G."/>
            <person name="de Carvalho A.F."/>
            <person name="Nero L.A."/>
        </authorList>
    </citation>
    <scope>NUCLEOTIDE SEQUENCE [LARGE SCALE GENOMIC DNA]</scope>
    <source>
        <strain evidence="6 7">RQ057</strain>
    </source>
</reference>
<keyword evidence="3" id="KW-0238">DNA-binding</keyword>
<dbReference type="RefSeq" id="WP_324835985.1">
    <property type="nucleotide sequence ID" value="NZ_JAJGWQ010000003.1"/>
</dbReference>
<dbReference type="InterPro" id="IPR002104">
    <property type="entry name" value="Integrase_catalytic"/>
</dbReference>
<dbReference type="InterPro" id="IPR011010">
    <property type="entry name" value="DNA_brk_join_enz"/>
</dbReference>
<keyword evidence="4" id="KW-0233">DNA recombination</keyword>
<accession>A0ABU6BRJ0</accession>
<evidence type="ECO:0000256" key="1">
    <source>
        <dbReference type="ARBA" id="ARBA00008857"/>
    </source>
</evidence>
<evidence type="ECO:0000259" key="5">
    <source>
        <dbReference type="PROSITE" id="PS51898"/>
    </source>
</evidence>
<proteinExistence type="inferred from homology"/>
<dbReference type="Proteomes" id="UP001336015">
    <property type="component" value="Unassembled WGS sequence"/>
</dbReference>
<protein>
    <submittedName>
        <fullName evidence="6">Tyrosine-type recombinase/integrase</fullName>
    </submittedName>
</protein>
<organism evidence="6 7">
    <name type="scientific">Pseudomonas paracarnis</name>
    <dbReference type="NCBI Taxonomy" id="2750625"/>
    <lineage>
        <taxon>Bacteria</taxon>
        <taxon>Pseudomonadati</taxon>
        <taxon>Pseudomonadota</taxon>
        <taxon>Gammaproteobacteria</taxon>
        <taxon>Pseudomonadales</taxon>
        <taxon>Pseudomonadaceae</taxon>
        <taxon>Pseudomonas</taxon>
    </lineage>
</organism>
<evidence type="ECO:0000256" key="3">
    <source>
        <dbReference type="ARBA" id="ARBA00023125"/>
    </source>
</evidence>
<dbReference type="PANTHER" id="PTHR30349">
    <property type="entry name" value="PHAGE INTEGRASE-RELATED"/>
    <property type="match status" value="1"/>
</dbReference>
<dbReference type="PANTHER" id="PTHR30349:SF41">
    <property type="entry name" value="INTEGRASE_RECOMBINASE PROTEIN MJ0367-RELATED"/>
    <property type="match status" value="1"/>
</dbReference>
<dbReference type="InterPro" id="IPR013762">
    <property type="entry name" value="Integrase-like_cat_sf"/>
</dbReference>
<dbReference type="InterPro" id="IPR046668">
    <property type="entry name" value="DUF6538"/>
</dbReference>
<keyword evidence="2" id="KW-0229">DNA integration</keyword>
<feature type="domain" description="Tyr recombinase" evidence="5">
    <location>
        <begin position="345"/>
        <end position="529"/>
    </location>
</feature>
<evidence type="ECO:0000256" key="2">
    <source>
        <dbReference type="ARBA" id="ARBA00022908"/>
    </source>
</evidence>
<keyword evidence="7" id="KW-1185">Reference proteome</keyword>
<evidence type="ECO:0000313" key="7">
    <source>
        <dbReference type="Proteomes" id="UP001336015"/>
    </source>
</evidence>
<dbReference type="Gene3D" id="1.10.443.10">
    <property type="entry name" value="Intergrase catalytic core"/>
    <property type="match status" value="1"/>
</dbReference>
<sequence length="535" mass="61717">MKLPVMIQVKSREAFKKRKKASKMAVDNLKNINGTWYVRVAIPAELRPAFDGKTEFLKSLKTGRKSEAMVLRTKDLHEFKNRIASERRRLVVEQEMSSLSLLPSAARFDELFESLEEIKAGLAEQKQERKKDFEESDYEDIHALEKIEGHRNFLNHLLLEKQALGEELNPAQAELLNELNEFEKLPNKSFKKAEDLLEKLEKSNVLGSFSGLVNNEEEKEQVKALIAEPAKVVKKHPLNEKNFVEFHKYEVKRKVTLRSIDRHVNRLNMLKDFLDKQKFELDYESVRVFLESLDCADKTKTQYLCSFNAFYKFMFNDANFRQKFLINPFMNHAINKVRRGARKEEVRKAFTKDQVKSLYDNAVSQGKSKLADLIQLGAYTGARIEEICQIKLEDLVTVDGVYCFDIKQSKTNAGERLVPIHSKILPMVERLKKDSKDGYLLKTNRGGKYGVKSKEMSSDFSAFKIALGYSKELVFHSFRHTMVTELERADIKNILVMSIVGHEVGGSLSMTFDRYSEGPTPKAKKEAIEKVFFNI</sequence>
<dbReference type="InterPro" id="IPR050090">
    <property type="entry name" value="Tyrosine_recombinase_XerCD"/>
</dbReference>
<evidence type="ECO:0000313" key="6">
    <source>
        <dbReference type="EMBL" id="MEB3782431.1"/>
    </source>
</evidence>
<dbReference type="Pfam" id="PF00589">
    <property type="entry name" value="Phage_integrase"/>
    <property type="match status" value="1"/>
</dbReference>
<dbReference type="Pfam" id="PF20172">
    <property type="entry name" value="DUF6538"/>
    <property type="match status" value="1"/>
</dbReference>
<gene>
    <name evidence="6" type="ORF">LLW09_07665</name>
</gene>
<dbReference type="EMBL" id="JAJGWQ010000003">
    <property type="protein sequence ID" value="MEB3782431.1"/>
    <property type="molecule type" value="Genomic_DNA"/>
</dbReference>
<dbReference type="PROSITE" id="PS51898">
    <property type="entry name" value="TYR_RECOMBINASE"/>
    <property type="match status" value="1"/>
</dbReference>
<comment type="caution">
    <text evidence="6">The sequence shown here is derived from an EMBL/GenBank/DDBJ whole genome shotgun (WGS) entry which is preliminary data.</text>
</comment>